<evidence type="ECO:0000313" key="2">
    <source>
        <dbReference type="Proteomes" id="UP000887565"/>
    </source>
</evidence>
<dbReference type="AlphaFoldDB" id="A0A915KA63"/>
<reference evidence="3" key="1">
    <citation type="submission" date="2022-11" db="UniProtKB">
        <authorList>
            <consortium name="WormBaseParasite"/>
        </authorList>
    </citation>
    <scope>IDENTIFICATION</scope>
</reference>
<proteinExistence type="predicted"/>
<feature type="compositionally biased region" description="Low complexity" evidence="1">
    <location>
        <begin position="185"/>
        <end position="198"/>
    </location>
</feature>
<dbReference type="Proteomes" id="UP000887565">
    <property type="component" value="Unplaced"/>
</dbReference>
<keyword evidence="2" id="KW-1185">Reference proteome</keyword>
<sequence>MLMTEQDTDPKLDTKANDPDTIAPGRPYDDQLDTNCDYFKDAKLAMMDGQAVETGDPGQPGGVSENPPIDIELRSGDEDGRGPDDINNTGATTEDPNLDDLFNELFGTQAISTDATVANSETETTAANETAPEDVEVELSTDRPASASVPAEPSTTTKTTALPGQTPSTTTAKGLYTEAPKDSSTTTEAAITIPPAGADVEAVDNGDKANPVDSSVSTQGPLP</sequence>
<evidence type="ECO:0000256" key="1">
    <source>
        <dbReference type="SAM" id="MobiDB-lite"/>
    </source>
</evidence>
<feature type="region of interest" description="Disordered" evidence="1">
    <location>
        <begin position="48"/>
        <end position="99"/>
    </location>
</feature>
<feature type="compositionally biased region" description="Polar residues" evidence="1">
    <location>
        <begin position="212"/>
        <end position="223"/>
    </location>
</feature>
<dbReference type="WBParaSite" id="nRc.2.0.1.t35255-RA">
    <property type="protein sequence ID" value="nRc.2.0.1.t35255-RA"/>
    <property type="gene ID" value="nRc.2.0.1.g35255"/>
</dbReference>
<feature type="compositionally biased region" description="Low complexity" evidence="1">
    <location>
        <begin position="115"/>
        <end position="130"/>
    </location>
</feature>
<organism evidence="2 3">
    <name type="scientific">Romanomermis culicivorax</name>
    <name type="common">Nematode worm</name>
    <dbReference type="NCBI Taxonomy" id="13658"/>
    <lineage>
        <taxon>Eukaryota</taxon>
        <taxon>Metazoa</taxon>
        <taxon>Ecdysozoa</taxon>
        <taxon>Nematoda</taxon>
        <taxon>Enoplea</taxon>
        <taxon>Dorylaimia</taxon>
        <taxon>Mermithida</taxon>
        <taxon>Mermithoidea</taxon>
        <taxon>Mermithidae</taxon>
        <taxon>Romanomermis</taxon>
    </lineage>
</organism>
<name>A0A915KA63_ROMCU</name>
<feature type="region of interest" description="Disordered" evidence="1">
    <location>
        <begin position="1"/>
        <end position="34"/>
    </location>
</feature>
<feature type="compositionally biased region" description="Basic and acidic residues" evidence="1">
    <location>
        <begin position="8"/>
        <end position="18"/>
    </location>
</feature>
<feature type="region of interest" description="Disordered" evidence="1">
    <location>
        <begin position="112"/>
        <end position="223"/>
    </location>
</feature>
<evidence type="ECO:0000313" key="3">
    <source>
        <dbReference type="WBParaSite" id="nRc.2.0.1.t35255-RA"/>
    </source>
</evidence>
<protein>
    <submittedName>
        <fullName evidence="3">Uncharacterized protein</fullName>
    </submittedName>
</protein>
<feature type="compositionally biased region" description="Polar residues" evidence="1">
    <location>
        <begin position="86"/>
        <end position="95"/>
    </location>
</feature>
<accession>A0A915KA63</accession>
<feature type="compositionally biased region" description="Basic and acidic residues" evidence="1">
    <location>
        <begin position="71"/>
        <end position="84"/>
    </location>
</feature>
<feature type="compositionally biased region" description="Polar residues" evidence="1">
    <location>
        <begin position="153"/>
        <end position="172"/>
    </location>
</feature>